<evidence type="ECO:0000313" key="3">
    <source>
        <dbReference type="Proteomes" id="UP000708208"/>
    </source>
</evidence>
<protein>
    <recommendedName>
        <fullName evidence="1">G domain-containing protein</fullName>
    </recommendedName>
</protein>
<reference evidence="2" key="1">
    <citation type="submission" date="2021-06" db="EMBL/GenBank/DDBJ databases">
        <authorList>
            <person name="Hodson N. C."/>
            <person name="Mongue J. A."/>
            <person name="Jaron S. K."/>
        </authorList>
    </citation>
    <scope>NUCLEOTIDE SEQUENCE</scope>
</reference>
<dbReference type="OrthoDB" id="2386367at2759"/>
<evidence type="ECO:0000259" key="1">
    <source>
        <dbReference type="Pfam" id="PF01926"/>
    </source>
</evidence>
<evidence type="ECO:0000313" key="2">
    <source>
        <dbReference type="EMBL" id="CAG7724530.1"/>
    </source>
</evidence>
<dbReference type="GO" id="GO:0005525">
    <property type="term" value="F:GTP binding"/>
    <property type="evidence" value="ECO:0007669"/>
    <property type="project" value="InterPro"/>
</dbReference>
<dbReference type="Proteomes" id="UP000708208">
    <property type="component" value="Unassembled WGS sequence"/>
</dbReference>
<feature type="non-terminal residue" evidence="2">
    <location>
        <position position="1"/>
    </location>
</feature>
<organism evidence="2 3">
    <name type="scientific">Allacma fusca</name>
    <dbReference type="NCBI Taxonomy" id="39272"/>
    <lineage>
        <taxon>Eukaryota</taxon>
        <taxon>Metazoa</taxon>
        <taxon>Ecdysozoa</taxon>
        <taxon>Arthropoda</taxon>
        <taxon>Hexapoda</taxon>
        <taxon>Collembola</taxon>
        <taxon>Symphypleona</taxon>
        <taxon>Sminthuridae</taxon>
        <taxon>Allacma</taxon>
    </lineage>
</organism>
<proteinExistence type="predicted"/>
<comment type="caution">
    <text evidence="2">The sequence shown here is derived from an EMBL/GenBank/DDBJ whole genome shotgun (WGS) entry which is preliminary data.</text>
</comment>
<dbReference type="Pfam" id="PF01926">
    <property type="entry name" value="MMR_HSR1"/>
    <property type="match status" value="1"/>
</dbReference>
<gene>
    <name evidence="2" type="ORF">AFUS01_LOCUS13544</name>
</gene>
<sequence>MIEIPNRDKFPSFAQNHAASGEKGVSAACDSYKLGRSTNTASILLLGMTGAGKSHTINNLFSKVITPVGDGVSCTKDIMEFTIQMPSQNLGISNAKIEVIDTPGFGDTEDGLEFDARVLANIDRLFESKQYKPNFIILTVNINDKRLDGKVAPFVQLLLSLKMLLGKNVLDTTNSNLVVVLTHLCGAIPKLQRDPSPKKLLVQKIVHENLGIPNVPVEVVENCFEDYELEKKGDYFILPNKEYFPRNLYQSMVGIAQTVDPVGHGIVNEAYPKLQSGNFPILEQEYPIVKVTASDIIINDIMRMKISTHTELGDNLSQGWNQLSQTERDLCRMKPTEFSHKLSVLGYKTRSDLPKTKKDIIVFFRELSPDKGMEALLRKSLGLEAPNFTVDLYIGRAYELTKDRVESSVVLSPGTLVLSNVGCYMPEYVVASCCPEVKFTCNIAHTAQEMRQQRLKELKIQVSSGTSGLIFGHRDGYNIFSQGSNNTFTAVYEKRILKLEIRHNAPISQELTSVLRNLPT</sequence>
<accession>A0A8J2JYX2</accession>
<feature type="domain" description="G" evidence="1">
    <location>
        <begin position="43"/>
        <end position="124"/>
    </location>
</feature>
<dbReference type="AlphaFoldDB" id="A0A8J2JYX2"/>
<dbReference type="EMBL" id="CAJVCH010110578">
    <property type="protein sequence ID" value="CAG7724530.1"/>
    <property type="molecule type" value="Genomic_DNA"/>
</dbReference>
<keyword evidence="3" id="KW-1185">Reference proteome</keyword>
<name>A0A8J2JYX2_9HEXA</name>
<dbReference type="InterPro" id="IPR006073">
    <property type="entry name" value="GTP-bd"/>
</dbReference>